<dbReference type="EC" id="4.1.1.23" evidence="7"/>
<feature type="active site" description="Proton donor" evidence="7">
    <location>
        <position position="86"/>
    </location>
</feature>
<accession>A0A849ICT8</accession>
<feature type="domain" description="Orotidine 5'-phosphate decarboxylase" evidence="12">
    <location>
        <begin position="29"/>
        <end position="245"/>
    </location>
</feature>
<dbReference type="InterPro" id="IPR018089">
    <property type="entry name" value="OMPdecase_AS"/>
</dbReference>
<dbReference type="PANTHER" id="PTHR32119:SF2">
    <property type="entry name" value="OROTIDINE 5'-PHOSPHATE DECARBOXYLASE"/>
    <property type="match status" value="1"/>
</dbReference>
<evidence type="ECO:0000313" key="14">
    <source>
        <dbReference type="Proteomes" id="UP000564885"/>
    </source>
</evidence>
<dbReference type="EMBL" id="JABEPP010000007">
    <property type="protein sequence ID" value="NNM75218.1"/>
    <property type="molecule type" value="Genomic_DNA"/>
</dbReference>
<name>A0A849ICT8_9HYPH</name>
<dbReference type="InterPro" id="IPR047596">
    <property type="entry name" value="OMPdecase_bac"/>
</dbReference>
<feature type="active site" description="For OMPdecase activity" evidence="8">
    <location>
        <position position="89"/>
    </location>
</feature>
<organism evidence="13 14">
    <name type="scientific">Enterovirga aerilata</name>
    <dbReference type="NCBI Taxonomy" id="2730920"/>
    <lineage>
        <taxon>Bacteria</taxon>
        <taxon>Pseudomonadati</taxon>
        <taxon>Pseudomonadota</taxon>
        <taxon>Alphaproteobacteria</taxon>
        <taxon>Hyphomicrobiales</taxon>
        <taxon>Methylobacteriaceae</taxon>
        <taxon>Enterovirga</taxon>
    </lineage>
</organism>
<feature type="binding site" evidence="7 9">
    <location>
        <position position="35"/>
    </location>
    <ligand>
        <name>substrate</name>
    </ligand>
</feature>
<dbReference type="InterPro" id="IPR013785">
    <property type="entry name" value="Aldolase_TIM"/>
</dbReference>
<dbReference type="GO" id="GO:0004590">
    <property type="term" value="F:orotidine-5'-phosphate decarboxylase activity"/>
    <property type="evidence" value="ECO:0007669"/>
    <property type="project" value="UniProtKB-UniRule"/>
</dbReference>
<dbReference type="InterPro" id="IPR011060">
    <property type="entry name" value="RibuloseP-bd_barrel"/>
</dbReference>
<feature type="region of interest" description="Disordered" evidence="11">
    <location>
        <begin position="1"/>
        <end position="21"/>
    </location>
</feature>
<evidence type="ECO:0000313" key="13">
    <source>
        <dbReference type="EMBL" id="NNM75218.1"/>
    </source>
</evidence>
<feature type="binding site" evidence="7">
    <location>
        <begin position="84"/>
        <end position="93"/>
    </location>
    <ligand>
        <name>substrate</name>
    </ligand>
</feature>
<evidence type="ECO:0000256" key="9">
    <source>
        <dbReference type="PIRSR" id="PIRSR614732-2"/>
    </source>
</evidence>
<evidence type="ECO:0000256" key="10">
    <source>
        <dbReference type="RuleBase" id="RU000512"/>
    </source>
</evidence>
<dbReference type="PANTHER" id="PTHR32119">
    <property type="entry name" value="OROTIDINE 5'-PHOSPHATE DECARBOXYLASE"/>
    <property type="match status" value="1"/>
</dbReference>
<dbReference type="AlphaFoldDB" id="A0A849ICT8"/>
<evidence type="ECO:0000256" key="2">
    <source>
        <dbReference type="ARBA" id="ARBA00004861"/>
    </source>
</evidence>
<dbReference type="Pfam" id="PF00215">
    <property type="entry name" value="OMPdecase"/>
    <property type="match status" value="1"/>
</dbReference>
<proteinExistence type="inferred from homology"/>
<keyword evidence="14" id="KW-1185">Reference proteome</keyword>
<keyword evidence="4 7" id="KW-0665">Pyrimidine biosynthesis</keyword>
<protein>
    <recommendedName>
        <fullName evidence="7">Orotidine 5'-phosphate decarboxylase</fullName>
        <ecNumber evidence="7">4.1.1.23</ecNumber>
    </recommendedName>
    <alternativeName>
        <fullName evidence="7">OMP decarboxylase</fullName>
        <shortName evidence="7">OMPDCase</shortName>
        <shortName evidence="7">OMPdecase</shortName>
    </alternativeName>
</protein>
<dbReference type="GO" id="GO:0005829">
    <property type="term" value="C:cytosol"/>
    <property type="evidence" value="ECO:0007669"/>
    <property type="project" value="TreeGrafter"/>
</dbReference>
<reference evidence="13 14" key="1">
    <citation type="submission" date="2020-04" db="EMBL/GenBank/DDBJ databases">
        <title>Enterovirga sp. isolate from soil.</title>
        <authorList>
            <person name="Chea S."/>
            <person name="Kim D.-U."/>
        </authorList>
    </citation>
    <scope>NUCLEOTIDE SEQUENCE [LARGE SCALE GENOMIC DNA]</scope>
    <source>
        <strain evidence="13 14">DB1703</strain>
    </source>
</reference>
<dbReference type="CDD" id="cd04725">
    <property type="entry name" value="OMP_decarboxylase_like"/>
    <property type="match status" value="1"/>
</dbReference>
<evidence type="ECO:0000256" key="4">
    <source>
        <dbReference type="ARBA" id="ARBA00022975"/>
    </source>
</evidence>
<feature type="binding site" evidence="7 9">
    <location>
        <position position="209"/>
    </location>
    <ligand>
        <name>substrate</name>
    </ligand>
</feature>
<evidence type="ECO:0000256" key="5">
    <source>
        <dbReference type="ARBA" id="ARBA00023239"/>
    </source>
</evidence>
<dbReference type="InterPro" id="IPR001754">
    <property type="entry name" value="OMPdeCOase_dom"/>
</dbReference>
<feature type="active site" description="For OMPdecase activity" evidence="8">
    <location>
        <position position="84"/>
    </location>
</feature>
<comment type="caution">
    <text evidence="13">The sequence shown here is derived from an EMBL/GenBank/DDBJ whole genome shotgun (WGS) entry which is preliminary data.</text>
</comment>
<evidence type="ECO:0000256" key="8">
    <source>
        <dbReference type="PIRSR" id="PIRSR614732-1"/>
    </source>
</evidence>
<comment type="subunit">
    <text evidence="7">Homodimer.</text>
</comment>
<dbReference type="InterPro" id="IPR014732">
    <property type="entry name" value="OMPdecase"/>
</dbReference>
<comment type="catalytic activity">
    <reaction evidence="6 7 10">
        <text>orotidine 5'-phosphate + H(+) = UMP + CO2</text>
        <dbReference type="Rhea" id="RHEA:11596"/>
        <dbReference type="ChEBI" id="CHEBI:15378"/>
        <dbReference type="ChEBI" id="CHEBI:16526"/>
        <dbReference type="ChEBI" id="CHEBI:57538"/>
        <dbReference type="ChEBI" id="CHEBI:57865"/>
        <dbReference type="EC" id="4.1.1.23"/>
    </reaction>
</comment>
<dbReference type="SMART" id="SM00934">
    <property type="entry name" value="OMPdecase"/>
    <property type="match status" value="1"/>
</dbReference>
<comment type="pathway">
    <text evidence="2 7 10">Pyrimidine metabolism; UMP biosynthesis via de novo pathway; UMP from orotate: step 2/2.</text>
</comment>
<dbReference type="Gene3D" id="3.20.20.70">
    <property type="entry name" value="Aldolase class I"/>
    <property type="match status" value="1"/>
</dbReference>
<feature type="active site" description="For OMPdecase activity" evidence="8">
    <location>
        <position position="86"/>
    </location>
</feature>
<dbReference type="NCBIfam" id="NF001273">
    <property type="entry name" value="PRK00230.1"/>
    <property type="match status" value="1"/>
</dbReference>
<dbReference type="HAMAP" id="MF_01200_B">
    <property type="entry name" value="OMPdecase_type1_B"/>
    <property type="match status" value="1"/>
</dbReference>
<dbReference type="GO" id="GO:0044205">
    <property type="term" value="P:'de novo' UMP biosynthetic process"/>
    <property type="evidence" value="ECO:0007669"/>
    <property type="project" value="UniProtKB-UniRule"/>
</dbReference>
<evidence type="ECO:0000256" key="3">
    <source>
        <dbReference type="ARBA" id="ARBA00022793"/>
    </source>
</evidence>
<evidence type="ECO:0000256" key="6">
    <source>
        <dbReference type="ARBA" id="ARBA00049157"/>
    </source>
</evidence>
<comment type="function">
    <text evidence="1 7">Catalyzes the decarboxylation of orotidine 5'-monophosphate (OMP) to uridine 5'-monophosphate (UMP).</text>
</comment>
<dbReference type="UniPathway" id="UPA00070">
    <property type="reaction ID" value="UER00120"/>
</dbReference>
<sequence length="254" mass="25730">MSSASPVFGTGGEGSLAPSPPVELEPARRLIIALDVPTPLEAERLVERLGDLPVVFKIGHQLAYTGGLTVAERLAKAGREVFLDLKLHDIPRTVEEGVRSLAGFGARFLTVHAYPQTMRAAVAGANGSGLALLAVTVLTSMNDGDAAEAGYACPVAELARRRAADAVAAGIGGLVCAASEARALREIVGPGRALVVPGIRPAGEAAGDQKRVTTPADAMRAGADLIVVGRPITAAPDPLAAAQAIIAGIAEGAT</sequence>
<evidence type="ECO:0000256" key="1">
    <source>
        <dbReference type="ARBA" id="ARBA00002356"/>
    </source>
</evidence>
<dbReference type="GO" id="GO:0006207">
    <property type="term" value="P:'de novo' pyrimidine nucleobase biosynthetic process"/>
    <property type="evidence" value="ECO:0007669"/>
    <property type="project" value="InterPro"/>
</dbReference>
<feature type="binding site" evidence="7 9">
    <location>
        <position position="200"/>
    </location>
    <ligand>
        <name>substrate</name>
    </ligand>
</feature>
<dbReference type="SUPFAM" id="SSF51366">
    <property type="entry name" value="Ribulose-phoshate binding barrel"/>
    <property type="match status" value="1"/>
</dbReference>
<feature type="binding site" evidence="7 9">
    <location>
        <position position="57"/>
    </location>
    <ligand>
        <name>substrate</name>
    </ligand>
</feature>
<evidence type="ECO:0000256" key="7">
    <source>
        <dbReference type="HAMAP-Rule" id="MF_01200"/>
    </source>
</evidence>
<dbReference type="RefSeq" id="WP_171220706.1">
    <property type="nucleotide sequence ID" value="NZ_JABEPP010000007.1"/>
</dbReference>
<evidence type="ECO:0000259" key="12">
    <source>
        <dbReference type="SMART" id="SM00934"/>
    </source>
</evidence>
<dbReference type="NCBIfam" id="TIGR01740">
    <property type="entry name" value="pyrF"/>
    <property type="match status" value="1"/>
</dbReference>
<dbReference type="PROSITE" id="PS00156">
    <property type="entry name" value="OMPDECASE"/>
    <property type="match status" value="1"/>
</dbReference>
<comment type="similarity">
    <text evidence="7">Belongs to the OMP decarboxylase family. Type 1 subfamily.</text>
</comment>
<keyword evidence="3 7" id="KW-0210">Decarboxylase</keyword>
<gene>
    <name evidence="7 13" type="primary">pyrF</name>
    <name evidence="13" type="ORF">HJG44_22925</name>
</gene>
<keyword evidence="5 7" id="KW-0456">Lyase</keyword>
<feature type="binding site" evidence="7 9">
    <location>
        <position position="229"/>
    </location>
    <ligand>
        <name>substrate</name>
    </ligand>
</feature>
<feature type="binding site" evidence="7 9">
    <location>
        <position position="139"/>
    </location>
    <ligand>
        <name>substrate</name>
    </ligand>
</feature>
<evidence type="ECO:0000256" key="11">
    <source>
        <dbReference type="SAM" id="MobiDB-lite"/>
    </source>
</evidence>
<feature type="binding site" evidence="7 9">
    <location>
        <position position="230"/>
    </location>
    <ligand>
        <name>substrate</name>
    </ligand>
</feature>
<dbReference type="Proteomes" id="UP000564885">
    <property type="component" value="Unassembled WGS sequence"/>
</dbReference>